<dbReference type="Proteomes" id="UP000005481">
    <property type="component" value="Unassembled WGS sequence"/>
</dbReference>
<dbReference type="EMBL" id="AGCJ01000057">
    <property type="protein sequence ID" value="EHM40142.1"/>
    <property type="molecule type" value="Genomic_DNA"/>
</dbReference>
<dbReference type="Pfam" id="PF09614">
    <property type="entry name" value="Cas_Csy2"/>
    <property type="match status" value="1"/>
</dbReference>
<dbReference type="AlphaFoldDB" id="G9YI71"/>
<dbReference type="PATRIC" id="fig|861450.3.peg.1263"/>
<organism evidence="1 2">
    <name type="scientific">Anaeroglobus geminatus F0357</name>
    <dbReference type="NCBI Taxonomy" id="861450"/>
    <lineage>
        <taxon>Bacteria</taxon>
        <taxon>Bacillati</taxon>
        <taxon>Bacillota</taxon>
        <taxon>Negativicutes</taxon>
        <taxon>Veillonellales</taxon>
        <taxon>Veillonellaceae</taxon>
        <taxon>Anaeroglobus</taxon>
    </lineage>
</organism>
<dbReference type="RefSeq" id="WP_006790331.1">
    <property type="nucleotide sequence ID" value="NZ_JH417599.1"/>
</dbReference>
<dbReference type="eggNOG" id="ENOG502Z9HE">
    <property type="taxonomic scope" value="Bacteria"/>
</dbReference>
<reference evidence="1 2" key="1">
    <citation type="submission" date="2011-08" db="EMBL/GenBank/DDBJ databases">
        <authorList>
            <person name="Weinstock G."/>
            <person name="Sodergren E."/>
            <person name="Clifton S."/>
            <person name="Fulton L."/>
            <person name="Fulton B."/>
            <person name="Courtney L."/>
            <person name="Fronick C."/>
            <person name="Harrison M."/>
            <person name="Strong C."/>
            <person name="Farmer C."/>
            <person name="Delahaunty K."/>
            <person name="Markovic C."/>
            <person name="Hall O."/>
            <person name="Minx P."/>
            <person name="Tomlinson C."/>
            <person name="Mitreva M."/>
            <person name="Hou S."/>
            <person name="Chen J."/>
            <person name="Wollam A."/>
            <person name="Pepin K.H."/>
            <person name="Johnson M."/>
            <person name="Bhonagiri V."/>
            <person name="Zhang X."/>
            <person name="Suruliraj S."/>
            <person name="Warren W."/>
            <person name="Chinwalla A."/>
            <person name="Mardis E.R."/>
            <person name="Wilson R.K."/>
        </authorList>
    </citation>
    <scope>NUCLEOTIDE SEQUENCE [LARGE SCALE GENOMIC DNA]</scope>
    <source>
        <strain evidence="1 2">F0357</strain>
    </source>
</reference>
<evidence type="ECO:0000313" key="2">
    <source>
        <dbReference type="Proteomes" id="UP000005481"/>
    </source>
</evidence>
<proteinExistence type="predicted"/>
<name>G9YI71_9FIRM</name>
<accession>G9YI71</accession>
<dbReference type="HOGENOM" id="CLU_1500547_0_0_9"/>
<evidence type="ECO:0000313" key="1">
    <source>
        <dbReference type="EMBL" id="EHM40142.1"/>
    </source>
</evidence>
<comment type="caution">
    <text evidence="1">The sequence shown here is derived from an EMBL/GenBank/DDBJ whole genome shotgun (WGS) entry which is preliminary data.</text>
</comment>
<keyword evidence="2" id="KW-1185">Reference proteome</keyword>
<dbReference type="OrthoDB" id="1550641at2"/>
<dbReference type="InterPro" id="IPR013398">
    <property type="entry name" value="CRISPR-assoc_prot_Csy2"/>
</dbReference>
<protein>
    <submittedName>
        <fullName evidence="1">CRISPR-associated protein, Csy2 family</fullName>
    </submittedName>
</protein>
<gene>
    <name evidence="1" type="ORF">HMPREF0080_01356</name>
</gene>
<dbReference type="STRING" id="861450.HMPREF0080_01356"/>
<sequence length="179" mass="20186">MKKYILISELAIHNANAMSSTITIGVPAMTAWLGAVHALERKINKSYKFEGVQFPCTTVSYLKTDLQVYKGHGDYANSIIGTANPLDDKGKRASFIEEPRIHLKVSLLIETEGLAGDCEDKFIEIFSKELYKSKFAGGDVMDFERVRLVYSNGDVHDTRKIVSMLMPGFVVVERKFRFR</sequence>